<accession>A0AAN8EN69</accession>
<name>A0AAN8EN69_9EURO</name>
<evidence type="ECO:0000256" key="2">
    <source>
        <dbReference type="SAM" id="MobiDB-lite"/>
    </source>
</evidence>
<feature type="region of interest" description="Disordered" evidence="2">
    <location>
        <begin position="418"/>
        <end position="471"/>
    </location>
</feature>
<keyword evidence="4" id="KW-1185">Reference proteome</keyword>
<dbReference type="GO" id="GO:0005771">
    <property type="term" value="C:multivesicular body"/>
    <property type="evidence" value="ECO:0007669"/>
    <property type="project" value="TreeGrafter"/>
</dbReference>
<dbReference type="GO" id="GO:0032511">
    <property type="term" value="P:late endosome to vacuole transport via multivesicular body sorting pathway"/>
    <property type="evidence" value="ECO:0007669"/>
    <property type="project" value="TreeGrafter"/>
</dbReference>
<keyword evidence="1" id="KW-0175">Coiled coil</keyword>
<dbReference type="GO" id="GO:0009898">
    <property type="term" value="C:cytoplasmic side of plasma membrane"/>
    <property type="evidence" value="ECO:0007669"/>
    <property type="project" value="TreeGrafter"/>
</dbReference>
<evidence type="ECO:0008006" key="5">
    <source>
        <dbReference type="Google" id="ProtNLM"/>
    </source>
</evidence>
<feature type="compositionally biased region" description="Basic and acidic residues" evidence="2">
    <location>
        <begin position="418"/>
        <end position="431"/>
    </location>
</feature>
<sequence length="471" mass="52149">MPKDLVEWLVEHEPEFRKSRLPSLYSDLAQQKAANADGFAANASAWQAALTRASLAAQLPTEQKIIIQTSAQLLDALRSPQYGRPTGLGVVFDSAVQNGRFIDVKDFNAAEHSIYQKSWIPSPWAVIRWTLRQAGLLSRGSYDLEGGIRQSQLVLVEGLERLSTQLQSRIGQAPTDRVMSRDAFAQQISETEIGSLTANEIEILLRFLNRDKQLLTYDAHTIKFKAPSSESPEPITQEDSTIASIKTLIASLESQVSSLTSKITALQATAQAAVQSKNKHAALSALRSKKLAERNLQQRTDTLNQLEEVYAKIEQAVDQVQMMQVMQSSAATLKSLNKRMGGAEKVDEIMDDLRTQMGEVDEVGQVISEPLDGKAVLDEAEVDDEFEALEKEEQAKKDEIQARETQARLAELEKAEKAARARSAERADAKSGVDVLEDELSSSSQKLDEMHLADGERDHEAQRKEELQLPA</sequence>
<reference evidence="3 4" key="1">
    <citation type="submission" date="2022-12" db="EMBL/GenBank/DDBJ databases">
        <title>Genomic features and morphological characterization of a novel Knufia sp. strain isolated from spacecraft assembly facility.</title>
        <authorList>
            <person name="Teixeira M."/>
            <person name="Chander A.M."/>
            <person name="Stajich J.E."/>
            <person name="Venkateswaran K."/>
        </authorList>
    </citation>
    <scope>NUCLEOTIDE SEQUENCE [LARGE SCALE GENOMIC DNA]</scope>
    <source>
        <strain evidence="3 4">FJI-L2-BK-P2</strain>
    </source>
</reference>
<comment type="caution">
    <text evidence="3">The sequence shown here is derived from an EMBL/GenBank/DDBJ whole genome shotgun (WGS) entry which is preliminary data.</text>
</comment>
<dbReference type="PANTHER" id="PTHR22761:SF18">
    <property type="entry name" value="SORTING PROTEIN SNF7 FAMILY PROTEIN, PUTATIVE (AFU_ORTHOLOGUE AFUA_2G16692)-RELATED"/>
    <property type="match status" value="1"/>
</dbReference>
<dbReference type="AlphaFoldDB" id="A0AAN8EN69"/>
<gene>
    <name evidence="3" type="ORF">OHC33_010512</name>
</gene>
<dbReference type="Pfam" id="PF03357">
    <property type="entry name" value="Snf7"/>
    <property type="match status" value="1"/>
</dbReference>
<dbReference type="Proteomes" id="UP001316803">
    <property type="component" value="Unassembled WGS sequence"/>
</dbReference>
<dbReference type="GO" id="GO:0000815">
    <property type="term" value="C:ESCRT III complex"/>
    <property type="evidence" value="ECO:0007669"/>
    <property type="project" value="TreeGrafter"/>
</dbReference>
<dbReference type="InterPro" id="IPR005024">
    <property type="entry name" value="Snf7_fam"/>
</dbReference>
<organism evidence="3 4">
    <name type="scientific">Knufia fluminis</name>
    <dbReference type="NCBI Taxonomy" id="191047"/>
    <lineage>
        <taxon>Eukaryota</taxon>
        <taxon>Fungi</taxon>
        <taxon>Dikarya</taxon>
        <taxon>Ascomycota</taxon>
        <taxon>Pezizomycotina</taxon>
        <taxon>Eurotiomycetes</taxon>
        <taxon>Chaetothyriomycetidae</taxon>
        <taxon>Chaetothyriales</taxon>
        <taxon>Trichomeriaceae</taxon>
        <taxon>Knufia</taxon>
    </lineage>
</organism>
<feature type="coiled-coil region" evidence="1">
    <location>
        <begin position="249"/>
        <end position="323"/>
    </location>
</feature>
<evidence type="ECO:0000313" key="4">
    <source>
        <dbReference type="Proteomes" id="UP001316803"/>
    </source>
</evidence>
<proteinExistence type="predicted"/>
<protein>
    <recommendedName>
        <fullName evidence="5">SNF7 family protein</fullName>
    </recommendedName>
</protein>
<evidence type="ECO:0000256" key="1">
    <source>
        <dbReference type="SAM" id="Coils"/>
    </source>
</evidence>
<evidence type="ECO:0000313" key="3">
    <source>
        <dbReference type="EMBL" id="KAK5948478.1"/>
    </source>
</evidence>
<dbReference type="EMBL" id="JAKLMC020000047">
    <property type="protein sequence ID" value="KAK5948478.1"/>
    <property type="molecule type" value="Genomic_DNA"/>
</dbReference>
<dbReference type="Gene3D" id="6.10.140.1230">
    <property type="match status" value="1"/>
</dbReference>
<dbReference type="PANTHER" id="PTHR22761">
    <property type="entry name" value="CHARGED MULTIVESICULAR BODY PROTEIN"/>
    <property type="match status" value="1"/>
</dbReference>
<dbReference type="GO" id="GO:0006900">
    <property type="term" value="P:vesicle budding from membrane"/>
    <property type="evidence" value="ECO:0007669"/>
    <property type="project" value="TreeGrafter"/>
</dbReference>
<feature type="compositionally biased region" description="Basic and acidic residues" evidence="2">
    <location>
        <begin position="446"/>
        <end position="471"/>
    </location>
</feature>